<dbReference type="Pfam" id="PF00884">
    <property type="entry name" value="Sulfatase"/>
    <property type="match status" value="1"/>
</dbReference>
<dbReference type="PROSITE" id="PS00523">
    <property type="entry name" value="SULFATASE_1"/>
    <property type="match status" value="1"/>
</dbReference>
<dbReference type="SUPFAM" id="SSF53649">
    <property type="entry name" value="Alkaline phosphatase-like"/>
    <property type="match status" value="1"/>
</dbReference>
<evidence type="ECO:0000256" key="6">
    <source>
        <dbReference type="ARBA" id="ARBA00022837"/>
    </source>
</evidence>
<dbReference type="PANTHER" id="PTHR42693:SF42">
    <property type="entry name" value="ARYLSULFATASE G"/>
    <property type="match status" value="1"/>
</dbReference>
<comment type="cofactor">
    <cofactor evidence="1">
        <name>Ca(2+)</name>
        <dbReference type="ChEBI" id="CHEBI:29108"/>
    </cofactor>
</comment>
<keyword evidence="12" id="KW-1185">Reference proteome</keyword>
<evidence type="ECO:0000256" key="3">
    <source>
        <dbReference type="ARBA" id="ARBA00022723"/>
    </source>
</evidence>
<evidence type="ECO:0000313" key="12">
    <source>
        <dbReference type="Proteomes" id="UP000321927"/>
    </source>
</evidence>
<dbReference type="EMBL" id="QKZU01000009">
    <property type="protein sequence ID" value="PZX55489.1"/>
    <property type="molecule type" value="Genomic_DNA"/>
</dbReference>
<evidence type="ECO:0000313" key="10">
    <source>
        <dbReference type="EMBL" id="TXD79594.1"/>
    </source>
</evidence>
<dbReference type="InterPro" id="IPR000917">
    <property type="entry name" value="Sulfatase_N"/>
</dbReference>
<keyword evidence="3" id="KW-0479">Metal-binding</keyword>
<sequence length="522" mass="58015">MLKKYIPIAGLLLCGFQSFAQSPEQPNIVFILVDDLGYHDLSVTGSAFYETPYINALASQSYQFSQGYSASPVCSPARASIMTGVTPAIHNITDWIGAPEGEAWRKYGRHTKLLPPTYDHALDPSYVTLPEALKGAGYETFFAGKWHLGGEGSYPEDHGFDTNRGGYSSGSPIGGYFAPYDNPKMEQGPDGENLSMRLANETAKFIEGKHEKPFFAMLSFYAVHGPIQTTEEKWRKYRTKAIENGLADHGYSMERRLPIRQVQDNPIYAGLVESMDDAVGVVLEALRKQGMDENTIVVFTSDHGGVASGDNFSTSNLPLRGGKGYQWEGGLRVPYFIKVPGQKEMITLTTPASGIDFYPTLLELAGVAIGENVPMEGVSLAPAMDGKEMADRALYWHYPHYGNQGGDPSSIIREGDWKLIYYWEDKVVELYDLGRDPGEQKNLASENRDEVKRLSGKLMQWLDETNANRPIADPDYDAVLHQAVLDKNKNERMPDLESERVKILAPGWQPNADWWGSKVTKD</sequence>
<keyword evidence="4 7" id="KW-0732">Signal</keyword>
<dbReference type="InterPro" id="IPR017850">
    <property type="entry name" value="Alkaline_phosphatase_core_sf"/>
</dbReference>
<name>A0A2W7RLT1_9BACT</name>
<organism evidence="9 11">
    <name type="scientific">Algoriphagus ratkowskyi</name>
    <dbReference type="NCBI Taxonomy" id="57028"/>
    <lineage>
        <taxon>Bacteria</taxon>
        <taxon>Pseudomonadati</taxon>
        <taxon>Bacteroidota</taxon>
        <taxon>Cytophagia</taxon>
        <taxon>Cytophagales</taxon>
        <taxon>Cyclobacteriaceae</taxon>
        <taxon>Algoriphagus</taxon>
    </lineage>
</organism>
<keyword evidence="6" id="KW-0106">Calcium</keyword>
<dbReference type="InterPro" id="IPR024607">
    <property type="entry name" value="Sulfatase_CS"/>
</dbReference>
<dbReference type="EMBL" id="VORV01000001">
    <property type="protein sequence ID" value="TXD79594.1"/>
    <property type="molecule type" value="Genomic_DNA"/>
</dbReference>
<dbReference type="GO" id="GO:0046872">
    <property type="term" value="F:metal ion binding"/>
    <property type="evidence" value="ECO:0007669"/>
    <property type="project" value="UniProtKB-KW"/>
</dbReference>
<evidence type="ECO:0000256" key="4">
    <source>
        <dbReference type="ARBA" id="ARBA00022729"/>
    </source>
</evidence>
<evidence type="ECO:0000256" key="7">
    <source>
        <dbReference type="SAM" id="SignalP"/>
    </source>
</evidence>
<evidence type="ECO:0000313" key="11">
    <source>
        <dbReference type="Proteomes" id="UP000249115"/>
    </source>
</evidence>
<dbReference type="Gene3D" id="3.40.720.10">
    <property type="entry name" value="Alkaline Phosphatase, subunit A"/>
    <property type="match status" value="1"/>
</dbReference>
<gene>
    <name evidence="10" type="ORF">ESW18_00225</name>
    <name evidence="9" type="ORF">LV84_02627</name>
</gene>
<evidence type="ECO:0000256" key="1">
    <source>
        <dbReference type="ARBA" id="ARBA00001913"/>
    </source>
</evidence>
<reference evidence="10 12" key="2">
    <citation type="submission" date="2019-08" db="EMBL/GenBank/DDBJ databases">
        <title>Genome of Algoriphagus ratkowskyi IC026.</title>
        <authorList>
            <person name="Bowman J.P."/>
        </authorList>
    </citation>
    <scope>NUCLEOTIDE SEQUENCE [LARGE SCALE GENOMIC DNA]</scope>
    <source>
        <strain evidence="10 12">IC026</strain>
    </source>
</reference>
<proteinExistence type="inferred from homology"/>
<dbReference type="PROSITE" id="PS00149">
    <property type="entry name" value="SULFATASE_2"/>
    <property type="match status" value="1"/>
</dbReference>
<protein>
    <submittedName>
        <fullName evidence="9 10">Sulfatase</fullName>
    </submittedName>
</protein>
<feature type="signal peptide" evidence="7">
    <location>
        <begin position="1"/>
        <end position="20"/>
    </location>
</feature>
<dbReference type="CDD" id="cd16144">
    <property type="entry name" value="ARS_like"/>
    <property type="match status" value="1"/>
</dbReference>
<dbReference type="Proteomes" id="UP000249115">
    <property type="component" value="Unassembled WGS sequence"/>
</dbReference>
<feature type="chain" id="PRO_5015840027" evidence="7">
    <location>
        <begin position="21"/>
        <end position="522"/>
    </location>
</feature>
<evidence type="ECO:0000256" key="5">
    <source>
        <dbReference type="ARBA" id="ARBA00022801"/>
    </source>
</evidence>
<evidence type="ECO:0000259" key="8">
    <source>
        <dbReference type="Pfam" id="PF00884"/>
    </source>
</evidence>
<dbReference type="PANTHER" id="PTHR42693">
    <property type="entry name" value="ARYLSULFATASE FAMILY MEMBER"/>
    <property type="match status" value="1"/>
</dbReference>
<accession>A0A2W7RLT1</accession>
<comment type="similarity">
    <text evidence="2">Belongs to the sulfatase family.</text>
</comment>
<reference evidence="9 11" key="1">
    <citation type="submission" date="2018-06" db="EMBL/GenBank/DDBJ databases">
        <title>Genomic Encyclopedia of Archaeal and Bacterial Type Strains, Phase II (KMG-II): from individual species to whole genera.</title>
        <authorList>
            <person name="Goeker M."/>
        </authorList>
    </citation>
    <scope>NUCLEOTIDE SEQUENCE [LARGE SCALE GENOMIC DNA]</scope>
    <source>
        <strain evidence="9 11">DSM 22686</strain>
    </source>
</reference>
<evidence type="ECO:0000313" key="9">
    <source>
        <dbReference type="EMBL" id="PZX55489.1"/>
    </source>
</evidence>
<comment type="caution">
    <text evidence="9">The sequence shown here is derived from an EMBL/GenBank/DDBJ whole genome shotgun (WGS) entry which is preliminary data.</text>
</comment>
<feature type="domain" description="Sulfatase N-terminal" evidence="8">
    <location>
        <begin position="26"/>
        <end position="367"/>
    </location>
</feature>
<dbReference type="InterPro" id="IPR050738">
    <property type="entry name" value="Sulfatase"/>
</dbReference>
<dbReference type="GO" id="GO:0004065">
    <property type="term" value="F:arylsulfatase activity"/>
    <property type="evidence" value="ECO:0007669"/>
    <property type="project" value="TreeGrafter"/>
</dbReference>
<dbReference type="Gene3D" id="3.30.1120.10">
    <property type="match status" value="1"/>
</dbReference>
<dbReference type="Proteomes" id="UP000321927">
    <property type="component" value="Unassembled WGS sequence"/>
</dbReference>
<dbReference type="RefSeq" id="WP_086501821.1">
    <property type="nucleotide sequence ID" value="NZ_MSSV01000011.1"/>
</dbReference>
<keyword evidence="5" id="KW-0378">Hydrolase</keyword>
<evidence type="ECO:0000256" key="2">
    <source>
        <dbReference type="ARBA" id="ARBA00008779"/>
    </source>
</evidence>
<dbReference type="AlphaFoldDB" id="A0A2W7RLT1"/>
<dbReference type="OrthoDB" id="9764377at2"/>